<organism evidence="16 17">
    <name type="scientific">Cutaneotrichosporon oleaginosum</name>
    <dbReference type="NCBI Taxonomy" id="879819"/>
    <lineage>
        <taxon>Eukaryota</taxon>
        <taxon>Fungi</taxon>
        <taxon>Dikarya</taxon>
        <taxon>Basidiomycota</taxon>
        <taxon>Agaricomycotina</taxon>
        <taxon>Tremellomycetes</taxon>
        <taxon>Trichosporonales</taxon>
        <taxon>Trichosporonaceae</taxon>
        <taxon>Cutaneotrichosporon</taxon>
    </lineage>
</organism>
<reference evidence="16 17" key="1">
    <citation type="submission" date="2015-03" db="EMBL/GenBank/DDBJ databases">
        <title>Genomics and transcriptomics of the oil-accumulating basidiomycete yeast T. oleaginosus allow insights into substrate utilization and the diverse evolutionary trajectories of mating systems in fungi.</title>
        <authorList>
            <consortium name="DOE Joint Genome Institute"/>
            <person name="Kourist R."/>
            <person name="Kracht O."/>
            <person name="Bracharz F."/>
            <person name="Lipzen A."/>
            <person name="Nolan M."/>
            <person name="Ohm R."/>
            <person name="Grigoriev I."/>
            <person name="Sun S."/>
            <person name="Heitman J."/>
            <person name="Bruck T."/>
            <person name="Nowrousian M."/>
        </authorList>
    </citation>
    <scope>NUCLEOTIDE SEQUENCE [LARGE SCALE GENOMIC DNA]</scope>
    <source>
        <strain evidence="16 17">IBC0246</strain>
    </source>
</reference>
<gene>
    <name evidence="16" type="ORF">CC85DRAFT_255707</name>
</gene>
<dbReference type="GO" id="GO:0030976">
    <property type="term" value="F:thiamine pyrophosphate binding"/>
    <property type="evidence" value="ECO:0007669"/>
    <property type="project" value="InterPro"/>
</dbReference>
<evidence type="ECO:0000259" key="13">
    <source>
        <dbReference type="Pfam" id="PF00205"/>
    </source>
</evidence>
<dbReference type="PROSITE" id="PS00187">
    <property type="entry name" value="TPP_ENZYMES"/>
    <property type="match status" value="1"/>
</dbReference>
<evidence type="ECO:0000256" key="9">
    <source>
        <dbReference type="ARBA" id="ARBA00023128"/>
    </source>
</evidence>
<accession>A0A0J1BBE6</accession>
<keyword evidence="16" id="KW-0670">Pyruvate</keyword>
<dbReference type="Pfam" id="PF02775">
    <property type="entry name" value="TPP_enzyme_C"/>
    <property type="match status" value="1"/>
</dbReference>
<dbReference type="InterPro" id="IPR011766">
    <property type="entry name" value="TPP_enzyme_TPP-bd"/>
</dbReference>
<dbReference type="AlphaFoldDB" id="A0A0J1BBE6"/>
<dbReference type="InterPro" id="IPR047213">
    <property type="entry name" value="TPP_PYR_PDC_IPDC-like"/>
</dbReference>
<keyword evidence="4 11" id="KW-0479">Metal-binding</keyword>
<dbReference type="GO" id="GO:0005829">
    <property type="term" value="C:cytosol"/>
    <property type="evidence" value="ECO:0007669"/>
    <property type="project" value="TreeGrafter"/>
</dbReference>
<dbReference type="GeneID" id="28981292"/>
<dbReference type="GO" id="GO:0000949">
    <property type="term" value="P:aromatic amino acid family catabolic process to alcohol via Ehrlich pathway"/>
    <property type="evidence" value="ECO:0007669"/>
    <property type="project" value="TreeGrafter"/>
</dbReference>
<name>A0A0J1BBE6_9TREE</name>
<evidence type="ECO:0000256" key="8">
    <source>
        <dbReference type="ARBA" id="ARBA00023052"/>
    </source>
</evidence>
<evidence type="ECO:0000256" key="11">
    <source>
        <dbReference type="PIRSR" id="PIRSR036565-2"/>
    </source>
</evidence>
<dbReference type="InterPro" id="IPR047214">
    <property type="entry name" value="TPP_PDC_IPDC"/>
</dbReference>
<dbReference type="GO" id="GO:0004737">
    <property type="term" value="F:pyruvate decarboxylase activity"/>
    <property type="evidence" value="ECO:0007669"/>
    <property type="project" value="TreeGrafter"/>
</dbReference>
<dbReference type="FunFam" id="3.40.50.970:FF:000024">
    <property type="entry name" value="Pyruvate decarboxylase isozyme"/>
    <property type="match status" value="1"/>
</dbReference>
<dbReference type="GO" id="GO:0005634">
    <property type="term" value="C:nucleus"/>
    <property type="evidence" value="ECO:0007669"/>
    <property type="project" value="TreeGrafter"/>
</dbReference>
<dbReference type="CDD" id="cd02005">
    <property type="entry name" value="TPP_PDC_IPDC"/>
    <property type="match status" value="1"/>
</dbReference>
<dbReference type="InterPro" id="IPR012000">
    <property type="entry name" value="Thiamin_PyroP_enz_cen_dom"/>
</dbReference>
<protein>
    <submittedName>
        <fullName evidence="16">Pyruvate decarboxylase</fullName>
    </submittedName>
</protein>
<dbReference type="PANTHER" id="PTHR43452">
    <property type="entry name" value="PYRUVATE DECARBOXYLASE"/>
    <property type="match status" value="1"/>
</dbReference>
<dbReference type="SUPFAM" id="SSF52518">
    <property type="entry name" value="Thiamin diphosphate-binding fold (THDP-binding)"/>
    <property type="match status" value="2"/>
</dbReference>
<dbReference type="GO" id="GO:0000287">
    <property type="term" value="F:magnesium ion binding"/>
    <property type="evidence" value="ECO:0007669"/>
    <property type="project" value="InterPro"/>
</dbReference>
<keyword evidence="5" id="KW-0210">Decarboxylase</keyword>
<evidence type="ECO:0000259" key="15">
    <source>
        <dbReference type="Pfam" id="PF02776"/>
    </source>
</evidence>
<dbReference type="FunFam" id="3.40.50.970:FF:000019">
    <property type="entry name" value="Pyruvate decarboxylase isozyme"/>
    <property type="match status" value="1"/>
</dbReference>
<evidence type="ECO:0000313" key="16">
    <source>
        <dbReference type="EMBL" id="KLT45314.1"/>
    </source>
</evidence>
<feature type="binding site" evidence="11">
    <location>
        <position position="465"/>
    </location>
    <ligand>
        <name>Mg(2+)</name>
        <dbReference type="ChEBI" id="CHEBI:18420"/>
    </ligand>
</feature>
<comment type="similarity">
    <text evidence="3 12">Belongs to the TPP enzyme family.</text>
</comment>
<dbReference type="InterPro" id="IPR012001">
    <property type="entry name" value="Thiamin_PyroP_enz_TPP-bd_dom"/>
</dbReference>
<evidence type="ECO:0000256" key="6">
    <source>
        <dbReference type="ARBA" id="ARBA00022842"/>
    </source>
</evidence>
<keyword evidence="10" id="KW-0456">Lyase</keyword>
<dbReference type="Pfam" id="PF02776">
    <property type="entry name" value="TPP_enzyme_N"/>
    <property type="match status" value="1"/>
</dbReference>
<evidence type="ECO:0000256" key="1">
    <source>
        <dbReference type="ARBA" id="ARBA00001964"/>
    </source>
</evidence>
<dbReference type="OrthoDB" id="3970464at2759"/>
<evidence type="ECO:0000256" key="7">
    <source>
        <dbReference type="ARBA" id="ARBA00022946"/>
    </source>
</evidence>
<dbReference type="Pfam" id="PF00205">
    <property type="entry name" value="TPP_enzyme_M"/>
    <property type="match status" value="1"/>
</dbReference>
<keyword evidence="6 11" id="KW-0460">Magnesium</keyword>
<feature type="domain" description="Thiamine pyrophosphate enzyme central" evidence="13">
    <location>
        <begin position="223"/>
        <end position="337"/>
    </location>
</feature>
<keyword evidence="17" id="KW-1185">Reference proteome</keyword>
<evidence type="ECO:0000256" key="5">
    <source>
        <dbReference type="ARBA" id="ARBA00022793"/>
    </source>
</evidence>
<evidence type="ECO:0000256" key="2">
    <source>
        <dbReference type="ARBA" id="ARBA00004173"/>
    </source>
</evidence>
<keyword evidence="9" id="KW-0496">Mitochondrion</keyword>
<dbReference type="PANTHER" id="PTHR43452:SF30">
    <property type="entry name" value="PYRUVATE DECARBOXYLASE ISOZYME 1-RELATED"/>
    <property type="match status" value="1"/>
</dbReference>
<feature type="domain" description="Thiamine pyrophosphate enzyme TPP-binding" evidence="14">
    <location>
        <begin position="423"/>
        <end position="546"/>
    </location>
</feature>
<proteinExistence type="inferred from homology"/>
<feature type="domain" description="Thiamine pyrophosphate enzyme N-terminal TPP-binding" evidence="15">
    <location>
        <begin position="9"/>
        <end position="117"/>
    </location>
</feature>
<evidence type="ECO:0000256" key="12">
    <source>
        <dbReference type="RuleBase" id="RU362132"/>
    </source>
</evidence>
<dbReference type="Gene3D" id="3.40.50.1220">
    <property type="entry name" value="TPP-binding domain"/>
    <property type="match status" value="1"/>
</dbReference>
<feature type="binding site" evidence="11">
    <location>
        <position position="494"/>
    </location>
    <ligand>
        <name>Mg(2+)</name>
        <dbReference type="ChEBI" id="CHEBI:18420"/>
    </ligand>
</feature>
<feature type="binding site" evidence="11">
    <location>
        <position position="492"/>
    </location>
    <ligand>
        <name>Mg(2+)</name>
        <dbReference type="ChEBI" id="CHEBI:18420"/>
    </ligand>
</feature>
<dbReference type="InterPro" id="IPR029035">
    <property type="entry name" value="DHS-like_NAD/FAD-binding_dom"/>
</dbReference>
<evidence type="ECO:0000256" key="10">
    <source>
        <dbReference type="ARBA" id="ARBA00023239"/>
    </source>
</evidence>
<evidence type="ECO:0000256" key="3">
    <source>
        <dbReference type="ARBA" id="ARBA00007812"/>
    </source>
</evidence>
<evidence type="ECO:0000259" key="14">
    <source>
        <dbReference type="Pfam" id="PF02775"/>
    </source>
</evidence>
<dbReference type="CDD" id="cd07038">
    <property type="entry name" value="TPP_PYR_PDC_IPDC_like"/>
    <property type="match status" value="1"/>
</dbReference>
<keyword evidence="7" id="KW-0809">Transit peptide</keyword>
<dbReference type="Gene3D" id="3.40.50.970">
    <property type="match status" value="2"/>
</dbReference>
<dbReference type="RefSeq" id="XP_018281805.1">
    <property type="nucleotide sequence ID" value="XM_018420689.1"/>
</dbReference>
<comment type="cofactor">
    <cofactor evidence="1">
        <name>thiamine diphosphate</name>
        <dbReference type="ChEBI" id="CHEBI:58937"/>
    </cofactor>
</comment>
<dbReference type="PIRSF" id="PIRSF036565">
    <property type="entry name" value="Pyruvt_ip_decrb"/>
    <property type="match status" value="1"/>
</dbReference>
<keyword evidence="8 12" id="KW-0786">Thiamine pyrophosphate</keyword>
<dbReference type="Proteomes" id="UP000053611">
    <property type="component" value="Unassembled WGS sequence"/>
</dbReference>
<comment type="cofactor">
    <cofactor evidence="11">
        <name>Mg(2+)</name>
        <dbReference type="ChEBI" id="CHEBI:18420"/>
    </cofactor>
    <text evidence="11">Binds 1 Mg(2+) per subunit.</text>
</comment>
<comment type="subcellular location">
    <subcellularLocation>
        <location evidence="2">Mitochondrion</location>
    </subcellularLocation>
</comment>
<dbReference type="InterPro" id="IPR012110">
    <property type="entry name" value="PDC/IPDC-like"/>
</dbReference>
<evidence type="ECO:0000256" key="4">
    <source>
        <dbReference type="ARBA" id="ARBA00022723"/>
    </source>
</evidence>
<dbReference type="SUPFAM" id="SSF52467">
    <property type="entry name" value="DHS-like NAD/FAD-binding domain"/>
    <property type="match status" value="1"/>
</dbReference>
<dbReference type="GO" id="GO:0005739">
    <property type="term" value="C:mitochondrion"/>
    <property type="evidence" value="ECO:0007669"/>
    <property type="project" value="UniProtKB-SubCell"/>
</dbReference>
<dbReference type="STRING" id="879819.A0A0J1BBE6"/>
<dbReference type="InterPro" id="IPR029061">
    <property type="entry name" value="THDP-binding"/>
</dbReference>
<sequence length="581" mass="63098">MTDAPLIPLAQYIIERFKQQGVKHLFGVPGDYQLELLDYFERDPEIEWVGNANELGAAYAADGYARVRNGMAVCVTTFGVGELSALGGIAGATAERLPVVHLVGSPRSPLQKADALVHHTMNLPGGQYGRFYKMSEQISAATVVLINEPDEGLTDAVDRAIRTCVVEGRPVYLDVPLDYNHREVSAAPLSTPLPKLGEPKDFAAIPRTLMLPPLDSITAQVTDAIVAAFEKAQNPVILADLYAERYGLRKEVRALVKAANVRAFCTPTSKSLLDEQDPSFGGAYGGNMSVDACAAEFEAADFVLWIGAMKSDTNTGRFSMRVPACSVEMYVDNTKIGAAEYPGTDMRRIVPELVKRLGGVAKTAALKPNPDVSLPVTTKAQGDAIISQDWMWSRFGAWLQDTDVVLGEMGTSAFGLVPIALPSNAQYHSQCMWGAIGWSVGAALGAALAAREADPATRTVLFVGDGSLQLTVQEIGTMVRRGLTPYIFVLNNDGYEIERIIHGPEMKYNDIANWDYTMMLPLFAGRTGIKHETHSVKTQGELQSLLESKEFATPDRIRVIELFVPKGDAPPALARILQRKI</sequence>
<evidence type="ECO:0000313" key="17">
    <source>
        <dbReference type="Proteomes" id="UP000053611"/>
    </source>
</evidence>
<dbReference type="EMBL" id="KQ087182">
    <property type="protein sequence ID" value="KLT45314.1"/>
    <property type="molecule type" value="Genomic_DNA"/>
</dbReference>
<dbReference type="InterPro" id="IPR000399">
    <property type="entry name" value="TPP-bd_CS"/>
</dbReference>